<evidence type="ECO:0000313" key="2">
    <source>
        <dbReference type="EMBL" id="WVX81358.1"/>
    </source>
</evidence>
<dbReference type="Gene3D" id="1.20.58.1000">
    <property type="entry name" value="Metal-sensitive repressor, helix protomer"/>
    <property type="match status" value="1"/>
</dbReference>
<dbReference type="PANTHER" id="PTHR33677">
    <property type="entry name" value="TRANSCRIPTIONAL REPRESSOR FRMR-RELATED"/>
    <property type="match status" value="1"/>
</dbReference>
<dbReference type="Pfam" id="PF02583">
    <property type="entry name" value="Trns_repr_metal"/>
    <property type="match status" value="1"/>
</dbReference>
<reference evidence="2 3" key="1">
    <citation type="submission" date="2023-10" db="EMBL/GenBank/DDBJ databases">
        <title>Niallia locisalis sp.nov. isolated from a salt pond sample.</title>
        <authorList>
            <person name="Li X.-J."/>
            <person name="Dong L."/>
        </authorList>
    </citation>
    <scope>NUCLEOTIDE SEQUENCE [LARGE SCALE GENOMIC DNA]</scope>
    <source>
        <strain evidence="2 3">DSM 29761</strain>
    </source>
</reference>
<dbReference type="EMBL" id="CP137640">
    <property type="protein sequence ID" value="WVX81358.1"/>
    <property type="molecule type" value="Genomic_DNA"/>
</dbReference>
<feature type="compositionally biased region" description="Basic and acidic residues" evidence="1">
    <location>
        <begin position="8"/>
        <end position="22"/>
    </location>
</feature>
<feature type="region of interest" description="Disordered" evidence="1">
    <location>
        <begin position="1"/>
        <end position="35"/>
    </location>
</feature>
<dbReference type="CDD" id="cd10152">
    <property type="entry name" value="SaCsoR-like_DUF156"/>
    <property type="match status" value="1"/>
</dbReference>
<dbReference type="PANTHER" id="PTHR33677:SF3">
    <property type="entry name" value="COPPER-SENSING TRANSCRIPTIONAL REPRESSOR RICR"/>
    <property type="match status" value="1"/>
</dbReference>
<evidence type="ECO:0000313" key="3">
    <source>
        <dbReference type="Proteomes" id="UP001357223"/>
    </source>
</evidence>
<protein>
    <submittedName>
        <fullName evidence="2">Metal-sensitive transcriptional regulator</fullName>
    </submittedName>
</protein>
<proteinExistence type="predicted"/>
<dbReference type="InterPro" id="IPR003735">
    <property type="entry name" value="Metal_Tscrpt_repr"/>
</dbReference>
<evidence type="ECO:0000256" key="1">
    <source>
        <dbReference type="SAM" id="MobiDB-lite"/>
    </source>
</evidence>
<gene>
    <name evidence="2" type="ORF">R4Z09_30130</name>
</gene>
<keyword evidence="3" id="KW-1185">Reference proteome</keyword>
<sequence length="113" mass="12862">MSSELEQDPMHEGDDCCHSGERKSHHSDKMKKNLESRLNRIEGQVRGIKRLIDRDTYCDDVITQIAATQAALNSVAKILLEAHLKECVVDRIQDGDLEVVDEVLVTFQKLMKK</sequence>
<organism evidence="2 3">
    <name type="scientific">Niallia oryzisoli</name>
    <dbReference type="NCBI Taxonomy" id="1737571"/>
    <lineage>
        <taxon>Bacteria</taxon>
        <taxon>Bacillati</taxon>
        <taxon>Bacillota</taxon>
        <taxon>Bacilli</taxon>
        <taxon>Bacillales</taxon>
        <taxon>Bacillaceae</taxon>
        <taxon>Niallia</taxon>
    </lineage>
</organism>
<dbReference type="Proteomes" id="UP001357223">
    <property type="component" value="Chromosome"/>
</dbReference>
<dbReference type="InterPro" id="IPR038390">
    <property type="entry name" value="Metal_Tscrpt_repr_sf"/>
</dbReference>
<dbReference type="RefSeq" id="WP_338450286.1">
    <property type="nucleotide sequence ID" value="NZ_CP137640.1"/>
</dbReference>
<name>A0ABZ2CCW8_9BACI</name>
<accession>A0ABZ2CCW8</accession>